<dbReference type="GO" id="GO:0005680">
    <property type="term" value="C:anaphase-promoting complex"/>
    <property type="evidence" value="ECO:0007669"/>
    <property type="project" value="InterPro"/>
</dbReference>
<keyword evidence="11" id="KW-1185">Reference proteome</keyword>
<organism evidence="10 11">
    <name type="scientific">Dendrobium catenatum</name>
    <dbReference type="NCBI Taxonomy" id="906689"/>
    <lineage>
        <taxon>Eukaryota</taxon>
        <taxon>Viridiplantae</taxon>
        <taxon>Streptophyta</taxon>
        <taxon>Embryophyta</taxon>
        <taxon>Tracheophyta</taxon>
        <taxon>Spermatophyta</taxon>
        <taxon>Magnoliopsida</taxon>
        <taxon>Liliopsida</taxon>
        <taxon>Asparagales</taxon>
        <taxon>Orchidaceae</taxon>
        <taxon>Epidendroideae</taxon>
        <taxon>Malaxideae</taxon>
        <taxon>Dendrobiinae</taxon>
        <taxon>Dendrobium</taxon>
    </lineage>
</organism>
<keyword evidence="2" id="KW-0498">Mitosis</keyword>
<dbReference type="STRING" id="906689.A0A2I0WL96"/>
<evidence type="ECO:0000256" key="8">
    <source>
        <dbReference type="SAM" id="MobiDB-lite"/>
    </source>
</evidence>
<keyword evidence="7" id="KW-0175">Coiled coil</keyword>
<dbReference type="Pfam" id="PF04049">
    <property type="entry name" value="ANAPC8"/>
    <property type="match status" value="1"/>
</dbReference>
<evidence type="ECO:0000313" key="11">
    <source>
        <dbReference type="Proteomes" id="UP000233837"/>
    </source>
</evidence>
<dbReference type="PANTHER" id="PTHR33566:SF6">
    <property type="entry name" value="PROTEIN DEFECTIVE IN MERISTEM SILENCING 3"/>
    <property type="match status" value="1"/>
</dbReference>
<dbReference type="PROSITE" id="PS50005">
    <property type="entry name" value="TPR"/>
    <property type="match status" value="3"/>
</dbReference>
<evidence type="ECO:0000256" key="1">
    <source>
        <dbReference type="ARBA" id="ARBA00022618"/>
    </source>
</evidence>
<evidence type="ECO:0000256" key="6">
    <source>
        <dbReference type="PROSITE-ProRule" id="PRU00339"/>
    </source>
</evidence>
<feature type="repeat" description="TPR" evidence="6">
    <location>
        <begin position="853"/>
        <end position="886"/>
    </location>
</feature>
<dbReference type="EMBL" id="KZ502537">
    <property type="protein sequence ID" value="PKU76426.1"/>
    <property type="molecule type" value="Genomic_DNA"/>
</dbReference>
<dbReference type="Gene3D" id="1.25.40.10">
    <property type="entry name" value="Tetratricopeptide repeat domain"/>
    <property type="match status" value="3"/>
</dbReference>
<proteinExistence type="predicted"/>
<dbReference type="SMART" id="SM00028">
    <property type="entry name" value="TPR"/>
    <property type="match status" value="7"/>
</dbReference>
<evidence type="ECO:0000313" key="10">
    <source>
        <dbReference type="EMBL" id="PKU76426.1"/>
    </source>
</evidence>
<dbReference type="Gene3D" id="2.40.50.140">
    <property type="entry name" value="Nucleic acid-binding proteins"/>
    <property type="match status" value="1"/>
</dbReference>
<dbReference type="Pfam" id="PF13181">
    <property type="entry name" value="TPR_8"/>
    <property type="match status" value="1"/>
</dbReference>
<dbReference type="SUPFAM" id="SSF50249">
    <property type="entry name" value="Nucleic acid-binding proteins"/>
    <property type="match status" value="1"/>
</dbReference>
<dbReference type="FunFam" id="2.40.50.140:FF:000160">
    <property type="entry name" value="single-stranded DNA-binding protein, mitochondrial"/>
    <property type="match status" value="1"/>
</dbReference>
<evidence type="ECO:0000256" key="2">
    <source>
        <dbReference type="ARBA" id="ARBA00022776"/>
    </source>
</evidence>
<accession>A0A2I0WL96</accession>
<dbReference type="PANTHER" id="PTHR33566">
    <property type="entry name" value="EN/SPM-LIKE TRANSPOSON-RELATED"/>
    <property type="match status" value="1"/>
</dbReference>
<dbReference type="InterPro" id="IPR012340">
    <property type="entry name" value="NA-bd_OB-fold"/>
</dbReference>
<feature type="repeat" description="TPR" evidence="6">
    <location>
        <begin position="785"/>
        <end position="818"/>
    </location>
</feature>
<gene>
    <name evidence="10" type="primary">APC8</name>
    <name evidence="10" type="ORF">MA16_Dca001029</name>
</gene>
<evidence type="ECO:0000259" key="9">
    <source>
        <dbReference type="Pfam" id="PF04049"/>
    </source>
</evidence>
<dbReference type="SUPFAM" id="SSF48452">
    <property type="entry name" value="TPR-like"/>
    <property type="match status" value="2"/>
</dbReference>
<feature type="repeat" description="TPR" evidence="6">
    <location>
        <begin position="819"/>
        <end position="852"/>
    </location>
</feature>
<reference evidence="10 11" key="1">
    <citation type="journal article" date="2016" name="Sci. Rep.">
        <title>The Dendrobium catenatum Lindl. genome sequence provides insights into polysaccharide synthase, floral development and adaptive evolution.</title>
        <authorList>
            <person name="Zhang G.Q."/>
            <person name="Xu Q."/>
            <person name="Bian C."/>
            <person name="Tsai W.C."/>
            <person name="Yeh C.M."/>
            <person name="Liu K.W."/>
            <person name="Yoshida K."/>
            <person name="Zhang L.S."/>
            <person name="Chang S.B."/>
            <person name="Chen F."/>
            <person name="Shi Y."/>
            <person name="Su Y.Y."/>
            <person name="Zhang Y.Q."/>
            <person name="Chen L.J."/>
            <person name="Yin Y."/>
            <person name="Lin M."/>
            <person name="Huang H."/>
            <person name="Deng H."/>
            <person name="Wang Z.W."/>
            <person name="Zhu S.L."/>
            <person name="Zhao X."/>
            <person name="Deng C."/>
            <person name="Niu S.C."/>
            <person name="Huang J."/>
            <person name="Wang M."/>
            <person name="Liu G.H."/>
            <person name="Yang H.J."/>
            <person name="Xiao X.J."/>
            <person name="Hsiao Y.Y."/>
            <person name="Wu W.L."/>
            <person name="Chen Y.Y."/>
            <person name="Mitsuda N."/>
            <person name="Ohme-Takagi M."/>
            <person name="Luo Y.B."/>
            <person name="Van de Peer Y."/>
            <person name="Liu Z.J."/>
        </authorList>
    </citation>
    <scope>NUCLEOTIDE SEQUENCE [LARGE SCALE GENOMIC DNA]</scope>
    <source>
        <tissue evidence="10">The whole plant</tissue>
    </source>
</reference>
<evidence type="ECO:0000256" key="4">
    <source>
        <dbReference type="ARBA" id="ARBA00023306"/>
    </source>
</evidence>
<dbReference type="PROSITE" id="PS50935">
    <property type="entry name" value="SSB"/>
    <property type="match status" value="1"/>
</dbReference>
<dbReference type="InterPro" id="IPR011990">
    <property type="entry name" value="TPR-like_helical_dom_sf"/>
</dbReference>
<feature type="region of interest" description="Disordered" evidence="8">
    <location>
        <begin position="457"/>
        <end position="496"/>
    </location>
</feature>
<protein>
    <submittedName>
        <fullName evidence="10">Anaphase-promoting complex subunit 8</fullName>
    </submittedName>
</protein>
<dbReference type="Pfam" id="PF13414">
    <property type="entry name" value="TPR_11"/>
    <property type="match status" value="1"/>
</dbReference>
<sequence length="1338" mass="149783">MSTTPQSNSHGAATNFELLKNSIQKEQDNLQKLTQEVKHHEDNLKFLKSNVNIIHESIHHLQGELKECHSSVVAVESNGNITFINSEKQTLDHIQQLDETAAGIICQVKDQHGSVASTLRCTKDIVGIVASLGKVKDEELSRTLSEYLGLDTMLAIVCKTLEGVQALERYEKDGSIDRNTGLHGIAPTIGRTMKGRFHVFCLQSFRPFVGEFLSDDPQKKLALMNPRLPNGKLPPGFLGFAVNMISLDDIHLSCVTVDGYGLRETLFFNLFSRLQVYKSRADMLSAQPFITDGAVSLDGGMIRGCGLFCLGDRNEIKVQFPLVDSKPSIPREVLEIEQQIKFMEWKKEMLSSDIQREESLLNTVKCLLKAKSDGYRKLINDELLNKGRSPPLGQSTQRVGFSGHLGKTRNSSAVQVETKMASKETYRTELRSAARQLGDRCLHSAAKWAAELLVSLEPDPSSSSSSTPPLSSLSSRNFPSASTSSRSLSAPYGRHLDGSSLRRRLRSGGSAADTSATPVGGISYVSTPIPVEDGSEGDSDVYLLAKAYFDCREFRRAAHVLGKQTGRKAVFLRCYALYLAGEKRKEEELIEIEGSFGKSEAVNSELVSLERELSSLRKAGAIDSFGLYLYGIILRDRGCENLAITALVESVNSFPWNWSAWLELQSLCTTTDILNKLNLKNHWMKDFFLASAYQELKMHDETLKKCESLQAVFRRSDHIQAQIATALYGLTELDEAEVVFEEILRNDPYRLNTMDVYSNLLYAKECFSALSFLAHKVFLTDKYQPESCCIIANYYSLKGQHEKAVLYFRRALKLNRKYLSAWTLMGHEYVEMKNTPAAIDAYRRAVDINPRDYRAWYGLGQTYEMMSMPFYALYYFKRASYLQPSDARLWLAMAQCYQSAPLEMLEDAIKCYTKAVNCNEREGIALHQLAKLHSDLGYSEKAAYFYKKDLEMMDAEERQGPNMIEALLFLTKYLKAEKRFEEAEVYCTRLLDYSGPEKETAMSLLRGLRVAQSGLPSSSSLEQKQCFSNTEDMNCSPCLLEKTGIYMVKLSIHEETEAHAPDAQKACVLLSELVRSAFFFAVVDGGSCHHPLQTTEARGHRLRTYSSSFSWKVTFPPNCLFIDFSGCLGAAEKAAADLQAGSRVCLSTTTFDAFAKNEIEDDDFLYDQKEIEPQGVDPRKGWGFRGVHKAIICGKIGQAPVQKILRNGKTITIFTVGTGGMFDQRIVGNENLPRPAQWHRITVHNETLGAYSVQQLAKNSAVFVEGDIETRVYNDSITGQVKNVPEICVRRDGKVRLIKSGDSASEINLNDLKGIKERKERDCSIASSFPSFKPVVLL</sequence>
<feature type="domain" description="Cdc23" evidence="9">
    <location>
        <begin position="426"/>
        <end position="724"/>
    </location>
</feature>
<keyword evidence="4" id="KW-0131">Cell cycle</keyword>
<dbReference type="InterPro" id="IPR000424">
    <property type="entry name" value="Primosome_PriB/ssb"/>
</dbReference>
<dbReference type="GO" id="GO:0051301">
    <property type="term" value="P:cell division"/>
    <property type="evidence" value="ECO:0007669"/>
    <property type="project" value="UniProtKB-KW"/>
</dbReference>
<dbReference type="GO" id="GO:0003697">
    <property type="term" value="F:single-stranded DNA binding"/>
    <property type="evidence" value="ECO:0007669"/>
    <property type="project" value="InterPro"/>
</dbReference>
<keyword evidence="6" id="KW-0802">TPR repeat</keyword>
<reference evidence="10 11" key="2">
    <citation type="journal article" date="2017" name="Nature">
        <title>The Apostasia genome and the evolution of orchids.</title>
        <authorList>
            <person name="Zhang G.Q."/>
            <person name="Liu K.W."/>
            <person name="Li Z."/>
            <person name="Lohaus R."/>
            <person name="Hsiao Y.Y."/>
            <person name="Niu S.C."/>
            <person name="Wang J.Y."/>
            <person name="Lin Y.C."/>
            <person name="Xu Q."/>
            <person name="Chen L.J."/>
            <person name="Yoshida K."/>
            <person name="Fujiwara S."/>
            <person name="Wang Z.W."/>
            <person name="Zhang Y.Q."/>
            <person name="Mitsuda N."/>
            <person name="Wang M."/>
            <person name="Liu G.H."/>
            <person name="Pecoraro L."/>
            <person name="Huang H.X."/>
            <person name="Xiao X.J."/>
            <person name="Lin M."/>
            <person name="Wu X.Y."/>
            <person name="Wu W.L."/>
            <person name="Chen Y.Y."/>
            <person name="Chang S.B."/>
            <person name="Sakamoto S."/>
            <person name="Ohme-Takagi M."/>
            <person name="Yagi M."/>
            <person name="Zeng S.J."/>
            <person name="Shen C.Y."/>
            <person name="Yeh C.M."/>
            <person name="Luo Y.B."/>
            <person name="Tsai W.C."/>
            <person name="Van de Peer Y."/>
            <person name="Liu Z.J."/>
        </authorList>
    </citation>
    <scope>NUCLEOTIDE SEQUENCE [LARGE SCALE GENOMIC DNA]</scope>
    <source>
        <tissue evidence="10">The whole plant</tissue>
    </source>
</reference>
<feature type="region of interest" description="Disordered" evidence="8">
    <location>
        <begin position="386"/>
        <end position="419"/>
    </location>
</feature>
<evidence type="ECO:0000256" key="7">
    <source>
        <dbReference type="SAM" id="Coils"/>
    </source>
</evidence>
<dbReference type="Proteomes" id="UP000233837">
    <property type="component" value="Unassembled WGS sequence"/>
</dbReference>
<dbReference type="InterPro" id="IPR007192">
    <property type="entry name" value="APC8"/>
</dbReference>
<dbReference type="InterPro" id="IPR019734">
    <property type="entry name" value="TPR_rpt"/>
</dbReference>
<evidence type="ECO:0000256" key="5">
    <source>
        <dbReference type="PROSITE-ProRule" id="PRU00252"/>
    </source>
</evidence>
<feature type="compositionally biased region" description="Low complexity" evidence="8">
    <location>
        <begin position="457"/>
        <end position="489"/>
    </location>
</feature>
<feature type="coiled-coil region" evidence="7">
    <location>
        <begin position="16"/>
        <end position="50"/>
    </location>
</feature>
<keyword evidence="1" id="KW-0132">Cell division</keyword>
<keyword evidence="3 5" id="KW-0238">DNA-binding</keyword>
<dbReference type="Pfam" id="PF00436">
    <property type="entry name" value="SSB"/>
    <property type="match status" value="1"/>
</dbReference>
<name>A0A2I0WL96_9ASPA</name>
<evidence type="ECO:0000256" key="3">
    <source>
        <dbReference type="ARBA" id="ARBA00023125"/>
    </source>
</evidence>